<dbReference type="EMBL" id="UINC01065199">
    <property type="protein sequence ID" value="SVB94613.1"/>
    <property type="molecule type" value="Genomic_DNA"/>
</dbReference>
<organism evidence="2">
    <name type="scientific">marine metagenome</name>
    <dbReference type="NCBI Taxonomy" id="408172"/>
    <lineage>
        <taxon>unclassified sequences</taxon>
        <taxon>metagenomes</taxon>
        <taxon>ecological metagenomes</taxon>
    </lineage>
</organism>
<reference evidence="2" key="1">
    <citation type="submission" date="2018-05" db="EMBL/GenBank/DDBJ databases">
        <authorList>
            <person name="Lanie J.A."/>
            <person name="Ng W.-L."/>
            <person name="Kazmierczak K.M."/>
            <person name="Andrzejewski T.M."/>
            <person name="Davidsen T.M."/>
            <person name="Wayne K.J."/>
            <person name="Tettelin H."/>
            <person name="Glass J.I."/>
            <person name="Rusch D."/>
            <person name="Podicherti R."/>
            <person name="Tsui H.-C.T."/>
            <person name="Winkler M.E."/>
        </authorList>
    </citation>
    <scope>NUCLEOTIDE SEQUENCE</scope>
</reference>
<evidence type="ECO:0000256" key="1">
    <source>
        <dbReference type="SAM" id="MobiDB-lite"/>
    </source>
</evidence>
<feature type="compositionally biased region" description="Polar residues" evidence="1">
    <location>
        <begin position="7"/>
        <end position="26"/>
    </location>
</feature>
<sequence>MTKIDHGSQSLWQCNLERATNPTTEPTPDKLG</sequence>
<proteinExistence type="predicted"/>
<accession>A0A382I6X3</accession>
<gene>
    <name evidence="2" type="ORF">METZ01_LOCUS247467</name>
</gene>
<protein>
    <submittedName>
        <fullName evidence="2">Uncharacterized protein</fullName>
    </submittedName>
</protein>
<dbReference type="AlphaFoldDB" id="A0A382I6X3"/>
<feature type="region of interest" description="Disordered" evidence="1">
    <location>
        <begin position="1"/>
        <end position="32"/>
    </location>
</feature>
<evidence type="ECO:0000313" key="2">
    <source>
        <dbReference type="EMBL" id="SVB94613.1"/>
    </source>
</evidence>
<feature type="non-terminal residue" evidence="2">
    <location>
        <position position="32"/>
    </location>
</feature>
<name>A0A382I6X3_9ZZZZ</name>